<protein>
    <recommendedName>
        <fullName evidence="1">F-box domain-containing protein</fullName>
    </recommendedName>
</protein>
<dbReference type="CDD" id="cd22162">
    <property type="entry name" value="F-box_AtSKIP3-like"/>
    <property type="match status" value="1"/>
</dbReference>
<evidence type="ECO:0000313" key="2">
    <source>
        <dbReference type="EMBL" id="RCV08867.1"/>
    </source>
</evidence>
<sequence>MEAAGTCEIARLPEELLSAALALTTPRDACRAAAVSRDFHASADSDAVWSRFLPRDPPPLADGELSGPAPPSEKGRFLRLCDRPVLLADGLMSMWLDRETGAKCYMLSARALRISWGDTPEYWRWMHPPESSHRFMEVAELQYVWWLEIRGMIHSKMLSQDSTYAAYIVFKTTDRRDGLDYPPQEASITVAGSTSTHKVCLQSYDNEHEDGAVPLTWRYSRRHRRVFPGNLVIPQRRTDDWMELEMGQFYNKDGDDGEVCISLMETKAFKRGLIVQGIEIRPKRGHNTQHGG</sequence>
<dbReference type="InterPro" id="IPR001810">
    <property type="entry name" value="F-box_dom"/>
</dbReference>
<dbReference type="PROSITE" id="PS50181">
    <property type="entry name" value="FBOX"/>
    <property type="match status" value="1"/>
</dbReference>
<dbReference type="Pfam" id="PF12937">
    <property type="entry name" value="F-box-like"/>
    <property type="match status" value="1"/>
</dbReference>
<name>A0A368PSV7_SETIT</name>
<dbReference type="AlphaFoldDB" id="A0A368PSV7"/>
<dbReference type="PANTHER" id="PTHR32278:SF139">
    <property type="entry name" value="F-BOX DOMAIN-CONTAINING PROTEIN"/>
    <property type="match status" value="1"/>
</dbReference>
<accession>A0A368PSV7</accession>
<dbReference type="OrthoDB" id="654977at2759"/>
<dbReference type="InterPro" id="IPR036047">
    <property type="entry name" value="F-box-like_dom_sf"/>
</dbReference>
<dbReference type="InterPro" id="IPR025886">
    <property type="entry name" value="PP2-like"/>
</dbReference>
<evidence type="ECO:0000259" key="1">
    <source>
        <dbReference type="PROSITE" id="PS50181"/>
    </source>
</evidence>
<reference evidence="2" key="2">
    <citation type="submission" date="2015-07" db="EMBL/GenBank/DDBJ databases">
        <authorList>
            <person name="Noorani M."/>
        </authorList>
    </citation>
    <scope>NUCLEOTIDE SEQUENCE</scope>
    <source>
        <strain evidence="2">Yugu1</strain>
    </source>
</reference>
<dbReference type="PANTHER" id="PTHR32278">
    <property type="entry name" value="F-BOX DOMAIN-CONTAINING PROTEIN"/>
    <property type="match status" value="1"/>
</dbReference>
<reference evidence="2" key="1">
    <citation type="journal article" date="2012" name="Nat. Biotechnol.">
        <title>Reference genome sequence of the model plant Setaria.</title>
        <authorList>
            <person name="Bennetzen J.L."/>
            <person name="Schmutz J."/>
            <person name="Wang H."/>
            <person name="Percifield R."/>
            <person name="Hawkins J."/>
            <person name="Pontaroli A.C."/>
            <person name="Estep M."/>
            <person name="Feng L."/>
            <person name="Vaughn J.N."/>
            <person name="Grimwood J."/>
            <person name="Jenkins J."/>
            <person name="Barry K."/>
            <person name="Lindquist E."/>
            <person name="Hellsten U."/>
            <person name="Deshpande S."/>
            <person name="Wang X."/>
            <person name="Wu X."/>
            <person name="Mitros T."/>
            <person name="Triplett J."/>
            <person name="Yang X."/>
            <person name="Ye C.Y."/>
            <person name="Mauro-Herrera M."/>
            <person name="Wang L."/>
            <person name="Li P."/>
            <person name="Sharma M."/>
            <person name="Sharma R."/>
            <person name="Ronald P.C."/>
            <person name="Panaud O."/>
            <person name="Kellogg E.A."/>
            <person name="Brutnell T.P."/>
            <person name="Doust A.N."/>
            <person name="Tuskan G.A."/>
            <person name="Rokhsar D."/>
            <person name="Devos K.M."/>
        </authorList>
    </citation>
    <scope>NUCLEOTIDE SEQUENCE [LARGE SCALE GENOMIC DNA]</scope>
    <source>
        <strain evidence="2">Yugu1</strain>
    </source>
</reference>
<dbReference type="KEGG" id="sita:101758011"/>
<gene>
    <name evidence="2" type="ORF">SETIT_1G361500v2</name>
</gene>
<dbReference type="STRING" id="4555.A0A368PSV7"/>
<proteinExistence type="predicted"/>
<dbReference type="Pfam" id="PF14299">
    <property type="entry name" value="PP2"/>
    <property type="match status" value="1"/>
</dbReference>
<organism evidence="2">
    <name type="scientific">Setaria italica</name>
    <name type="common">Foxtail millet</name>
    <name type="synonym">Panicum italicum</name>
    <dbReference type="NCBI Taxonomy" id="4555"/>
    <lineage>
        <taxon>Eukaryota</taxon>
        <taxon>Viridiplantae</taxon>
        <taxon>Streptophyta</taxon>
        <taxon>Embryophyta</taxon>
        <taxon>Tracheophyta</taxon>
        <taxon>Spermatophyta</taxon>
        <taxon>Magnoliopsida</taxon>
        <taxon>Liliopsida</taxon>
        <taxon>Poales</taxon>
        <taxon>Poaceae</taxon>
        <taxon>PACMAD clade</taxon>
        <taxon>Panicoideae</taxon>
        <taxon>Panicodae</taxon>
        <taxon>Paniceae</taxon>
        <taxon>Cenchrinae</taxon>
        <taxon>Setaria</taxon>
    </lineage>
</organism>
<dbReference type="EMBL" id="CM003528">
    <property type="protein sequence ID" value="RCV08867.1"/>
    <property type="molecule type" value="Genomic_DNA"/>
</dbReference>
<dbReference type="Gene3D" id="1.20.1280.50">
    <property type="match status" value="1"/>
</dbReference>
<dbReference type="SUPFAM" id="SSF81383">
    <property type="entry name" value="F-box domain"/>
    <property type="match status" value="1"/>
</dbReference>
<feature type="domain" description="F-box" evidence="1">
    <location>
        <begin position="6"/>
        <end position="52"/>
    </location>
</feature>